<dbReference type="Proteomes" id="UP000476055">
    <property type="component" value="Unassembled WGS sequence"/>
</dbReference>
<dbReference type="EMBL" id="VUMU01000010">
    <property type="protein sequence ID" value="MST58379.1"/>
    <property type="molecule type" value="Genomic_DNA"/>
</dbReference>
<sequence>MSEVILDTLIDSIKLVPFLFLTYLAMEYLEHKAGEKTTHMVRKAGKMGPLIGGVAGVLPQCGFSAAASNLYAGRVITLGTLIAIYLSTSDEMLPILISEKMDICFVLGVLGAKAAIGAIAGFVIDLLVRERKIHPHDHVHGHGENDHEEEEHIHEICEHENCHCEKDGIFLSAVKHTLHITFFIIVIGFVLNTALHFVGEDVLAGLILNRPVLGPVLAGLVGLIPNCAASVTITQLYISGVISLGAMMSGLLVGAGVGLLVLFRVNPDKKENLKIVGILYVIGVLTGIVINWL</sequence>
<evidence type="ECO:0000313" key="2">
    <source>
        <dbReference type="EMBL" id="MST58379.1"/>
    </source>
</evidence>
<dbReference type="AlphaFoldDB" id="A0A6L5YJP9"/>
<keyword evidence="1" id="KW-0812">Transmembrane</keyword>
<feature type="transmembrane region" description="Helical" evidence="1">
    <location>
        <begin position="78"/>
        <end position="97"/>
    </location>
</feature>
<evidence type="ECO:0000256" key="1">
    <source>
        <dbReference type="SAM" id="Phobius"/>
    </source>
</evidence>
<feature type="transmembrane region" description="Helical" evidence="1">
    <location>
        <begin position="237"/>
        <end position="263"/>
    </location>
</feature>
<feature type="transmembrane region" description="Helical" evidence="1">
    <location>
        <begin position="50"/>
        <end position="72"/>
    </location>
</feature>
<reference evidence="2 3" key="1">
    <citation type="submission" date="2019-08" db="EMBL/GenBank/DDBJ databases">
        <title>In-depth cultivation of the pig gut microbiome towards novel bacterial diversity and tailored functional studies.</title>
        <authorList>
            <person name="Wylensek D."/>
            <person name="Hitch T.C.A."/>
            <person name="Clavel T."/>
        </authorList>
    </citation>
    <scope>NUCLEOTIDE SEQUENCE [LARGE SCALE GENOMIC DNA]</scope>
    <source>
        <strain evidence="2 3">WCA3-601-WT-6H</strain>
    </source>
</reference>
<protein>
    <recommendedName>
        <fullName evidence="4">Arsenic efflux protein</fullName>
    </recommendedName>
</protein>
<feature type="transmembrane region" description="Helical" evidence="1">
    <location>
        <begin position="275"/>
        <end position="292"/>
    </location>
</feature>
<organism evidence="2 3">
    <name type="scientific">Waltera intestinalis</name>
    <dbReference type="NCBI Taxonomy" id="2606635"/>
    <lineage>
        <taxon>Bacteria</taxon>
        <taxon>Bacillati</taxon>
        <taxon>Bacillota</taxon>
        <taxon>Clostridia</taxon>
        <taxon>Lachnospirales</taxon>
        <taxon>Lachnospiraceae</taxon>
        <taxon>Waltera</taxon>
    </lineage>
</organism>
<keyword evidence="1" id="KW-0472">Membrane</keyword>
<name>A0A6L5YJP9_9FIRM</name>
<dbReference type="InterPro" id="IPR021552">
    <property type="entry name" value="ArsP_2"/>
</dbReference>
<dbReference type="Pfam" id="PF11449">
    <property type="entry name" value="ArsP_2"/>
    <property type="match status" value="2"/>
</dbReference>
<keyword evidence="1" id="KW-1133">Transmembrane helix</keyword>
<evidence type="ECO:0000313" key="3">
    <source>
        <dbReference type="Proteomes" id="UP000476055"/>
    </source>
</evidence>
<feature type="transmembrane region" description="Helical" evidence="1">
    <location>
        <begin position="104"/>
        <end position="124"/>
    </location>
</feature>
<comment type="caution">
    <text evidence="2">The sequence shown here is derived from an EMBL/GenBank/DDBJ whole genome shotgun (WGS) entry which is preliminary data.</text>
</comment>
<proteinExistence type="predicted"/>
<accession>A0A6L5YJP9</accession>
<gene>
    <name evidence="2" type="ORF">FYJ59_09035</name>
</gene>
<dbReference type="NCBIfam" id="NF037962">
    <property type="entry name" value="arsenic_eff"/>
    <property type="match status" value="1"/>
</dbReference>
<feature type="transmembrane region" description="Helical" evidence="1">
    <location>
        <begin position="12"/>
        <end position="29"/>
    </location>
</feature>
<dbReference type="RefSeq" id="WP_154496555.1">
    <property type="nucleotide sequence ID" value="NZ_VUMU01000010.1"/>
</dbReference>
<evidence type="ECO:0008006" key="4">
    <source>
        <dbReference type="Google" id="ProtNLM"/>
    </source>
</evidence>
<keyword evidence="3" id="KW-1185">Reference proteome</keyword>
<feature type="transmembrane region" description="Helical" evidence="1">
    <location>
        <begin position="211"/>
        <end position="231"/>
    </location>
</feature>
<feature type="transmembrane region" description="Helical" evidence="1">
    <location>
        <begin position="180"/>
        <end position="199"/>
    </location>
</feature>